<organism evidence="3 4">
    <name type="scientific">Dichanthelium oligosanthes</name>
    <dbReference type="NCBI Taxonomy" id="888268"/>
    <lineage>
        <taxon>Eukaryota</taxon>
        <taxon>Viridiplantae</taxon>
        <taxon>Streptophyta</taxon>
        <taxon>Embryophyta</taxon>
        <taxon>Tracheophyta</taxon>
        <taxon>Spermatophyta</taxon>
        <taxon>Magnoliopsida</taxon>
        <taxon>Liliopsida</taxon>
        <taxon>Poales</taxon>
        <taxon>Poaceae</taxon>
        <taxon>PACMAD clade</taxon>
        <taxon>Panicoideae</taxon>
        <taxon>Panicodae</taxon>
        <taxon>Paniceae</taxon>
        <taxon>Dichantheliinae</taxon>
        <taxon>Dichanthelium</taxon>
    </lineage>
</organism>
<evidence type="ECO:0000313" key="4">
    <source>
        <dbReference type="Proteomes" id="UP000095767"/>
    </source>
</evidence>
<dbReference type="Proteomes" id="UP000095767">
    <property type="component" value="Unassembled WGS sequence"/>
</dbReference>
<evidence type="ECO:0000256" key="1">
    <source>
        <dbReference type="SAM" id="MobiDB-lite"/>
    </source>
</evidence>
<evidence type="ECO:0000256" key="2">
    <source>
        <dbReference type="SAM" id="Phobius"/>
    </source>
</evidence>
<accession>A0A1E5WCE8</accession>
<feature type="region of interest" description="Disordered" evidence="1">
    <location>
        <begin position="1"/>
        <end position="34"/>
    </location>
</feature>
<dbReference type="AlphaFoldDB" id="A0A1E5WCE8"/>
<feature type="transmembrane region" description="Helical" evidence="2">
    <location>
        <begin position="36"/>
        <end position="60"/>
    </location>
</feature>
<gene>
    <name evidence="3" type="ORF">BAE44_0003978</name>
</gene>
<feature type="non-terminal residue" evidence="3">
    <location>
        <position position="1"/>
    </location>
</feature>
<name>A0A1E5WCE8_9POAL</name>
<reference evidence="3 4" key="1">
    <citation type="submission" date="2016-09" db="EMBL/GenBank/DDBJ databases">
        <title>The draft genome of Dichanthelium oligosanthes: A C3 panicoid grass species.</title>
        <authorList>
            <person name="Studer A.J."/>
            <person name="Schnable J.C."/>
            <person name="Brutnell T.P."/>
        </authorList>
    </citation>
    <scope>NUCLEOTIDE SEQUENCE [LARGE SCALE GENOMIC DNA]</scope>
    <source>
        <strain evidence="4">cv. Kellogg 1175</strain>
        <tissue evidence="3">Leaf</tissue>
    </source>
</reference>
<protein>
    <submittedName>
        <fullName evidence="3">Uncharacterized protein</fullName>
    </submittedName>
</protein>
<keyword evidence="2" id="KW-0812">Transmembrane</keyword>
<keyword evidence="2" id="KW-0472">Membrane</keyword>
<evidence type="ECO:0000313" key="3">
    <source>
        <dbReference type="EMBL" id="OEL34994.1"/>
    </source>
</evidence>
<dbReference type="EMBL" id="LWDX02013546">
    <property type="protein sequence ID" value="OEL34994.1"/>
    <property type="molecule type" value="Genomic_DNA"/>
</dbReference>
<proteinExistence type="predicted"/>
<dbReference type="OrthoDB" id="1508846at2759"/>
<dbReference type="STRING" id="888268.A0A1E5WCE8"/>
<sequence>LPPLACRVPSPDRAIQREERKQQPREELRSSKPPTMGFWVTTLIFLLAGVAASLLTLLCCNRGPSTNLYAPASPSLSLFLRFDPAGQAVIRRIALVFLVAGTGNWDLGPRAC</sequence>
<keyword evidence="2" id="KW-1133">Transmembrane helix</keyword>
<comment type="caution">
    <text evidence="3">The sequence shown here is derived from an EMBL/GenBank/DDBJ whole genome shotgun (WGS) entry which is preliminary data.</text>
</comment>
<keyword evidence="4" id="KW-1185">Reference proteome</keyword>
<feature type="compositionally biased region" description="Basic and acidic residues" evidence="1">
    <location>
        <begin position="14"/>
        <end position="30"/>
    </location>
</feature>